<dbReference type="EMBL" id="CABFPH010000059">
    <property type="protein sequence ID" value="VUD73083.1"/>
    <property type="molecule type" value="Genomic_DNA"/>
</dbReference>
<keyword evidence="1" id="KW-0489">Methyltransferase</keyword>
<dbReference type="RefSeq" id="WP_142584355.1">
    <property type="nucleotide sequence ID" value="NZ_CABFPH010000059.1"/>
</dbReference>
<dbReference type="GO" id="GO:0032259">
    <property type="term" value="P:methylation"/>
    <property type="evidence" value="ECO:0007669"/>
    <property type="project" value="UniProtKB-KW"/>
</dbReference>
<organism evidence="1 2">
    <name type="scientific">Methylobacterium symbioticum</name>
    <dbReference type="NCBI Taxonomy" id="2584084"/>
    <lineage>
        <taxon>Bacteria</taxon>
        <taxon>Pseudomonadati</taxon>
        <taxon>Pseudomonadota</taxon>
        <taxon>Alphaproteobacteria</taxon>
        <taxon>Hyphomicrobiales</taxon>
        <taxon>Methylobacteriaceae</taxon>
        <taxon>Methylobacterium</taxon>
    </lineage>
</organism>
<evidence type="ECO:0000313" key="1">
    <source>
        <dbReference type="EMBL" id="VUD73083.1"/>
    </source>
</evidence>
<dbReference type="CDD" id="cd02440">
    <property type="entry name" value="AdoMet_MTases"/>
    <property type="match status" value="1"/>
</dbReference>
<evidence type="ECO:0000313" key="2">
    <source>
        <dbReference type="Proteomes" id="UP000410984"/>
    </source>
</evidence>
<accession>A0A509EIP9</accession>
<dbReference type="OrthoDB" id="5195124at2"/>
<reference evidence="1 2" key="1">
    <citation type="submission" date="2019-06" db="EMBL/GenBank/DDBJ databases">
        <authorList>
            <person name="Rodrigo-Torres L."/>
            <person name="Arahal R. D."/>
            <person name="Lucena T."/>
        </authorList>
    </citation>
    <scope>NUCLEOTIDE SEQUENCE [LARGE SCALE GENOMIC DNA]</scope>
    <source>
        <strain evidence="1 2">SB0023/3</strain>
    </source>
</reference>
<dbReference type="SUPFAM" id="SSF53335">
    <property type="entry name" value="S-adenosyl-L-methionine-dependent methyltransferases"/>
    <property type="match status" value="1"/>
</dbReference>
<dbReference type="GO" id="GO:0008168">
    <property type="term" value="F:methyltransferase activity"/>
    <property type="evidence" value="ECO:0007669"/>
    <property type="project" value="UniProtKB-KW"/>
</dbReference>
<dbReference type="EC" id="2.1.1.-" evidence="1"/>
<keyword evidence="2" id="KW-1185">Reference proteome</keyword>
<sequence length="255" mass="28334">MAIESKLLDTAPSDQNIVDLFQGEWSSSMPAERGLVAEPGHAHLFTDHRIHWAEGLIGPFAGLDVLELGPLEGAHATLLESLGARAIVSIEANPRAFLKCLCVKEMFGLSRTRFKLGSFLPYLETCPRFDAIIACGVLYHMTEPLRLLDLICARTDRVFLWTHVFDADSLAGRGDRALFWPPMPLGDTPYRGVRRLYPDVAKSWQGFSGGAETYAIWLERESLLAYFRDRGFTVSVAFDEPNHANGPALALCARR</sequence>
<dbReference type="Gene3D" id="3.40.50.150">
    <property type="entry name" value="Vaccinia Virus protein VP39"/>
    <property type="match status" value="1"/>
</dbReference>
<dbReference type="AlphaFoldDB" id="A0A509EIP9"/>
<proteinExistence type="predicted"/>
<protein>
    <submittedName>
        <fullName evidence="1">tRNA (Mo5U34)-methyltransferase</fullName>
        <ecNumber evidence="1">2.1.1.-</ecNumber>
    </submittedName>
</protein>
<keyword evidence="1" id="KW-0808">Transferase</keyword>
<dbReference type="InterPro" id="IPR029063">
    <property type="entry name" value="SAM-dependent_MTases_sf"/>
</dbReference>
<dbReference type="Proteomes" id="UP000410984">
    <property type="component" value="Unassembled WGS sequence"/>
</dbReference>
<name>A0A509EIP9_9HYPH</name>
<gene>
    <name evidence="1" type="primary">cmoB</name>
    <name evidence="1" type="ORF">MET9862_03696</name>
</gene>